<dbReference type="AlphaFoldDB" id="A0A6I8P164"/>
<dbReference type="GO" id="GO:0009435">
    <property type="term" value="P:NAD+ biosynthetic process"/>
    <property type="evidence" value="ECO:0007669"/>
    <property type="project" value="InterPro"/>
</dbReference>
<dbReference type="OMA" id="KHPTSFK"/>
<dbReference type="InParanoid" id="A0A6I8P164"/>
<reference evidence="6 7" key="1">
    <citation type="journal article" date="2008" name="Nature">
        <title>Genome analysis of the platypus reveals unique signatures of evolution.</title>
        <authorList>
            <person name="Warren W.C."/>
            <person name="Hillier L.W."/>
            <person name="Marshall Graves J.A."/>
            <person name="Birney E."/>
            <person name="Ponting C.P."/>
            <person name="Grutzner F."/>
            <person name="Belov K."/>
            <person name="Miller W."/>
            <person name="Clarke L."/>
            <person name="Chinwalla A.T."/>
            <person name="Yang S.P."/>
            <person name="Heger A."/>
            <person name="Locke D.P."/>
            <person name="Miethke P."/>
            <person name="Waters P.D."/>
            <person name="Veyrunes F."/>
            <person name="Fulton L."/>
            <person name="Fulton B."/>
            <person name="Graves T."/>
            <person name="Wallis J."/>
            <person name="Puente X.S."/>
            <person name="Lopez-Otin C."/>
            <person name="Ordonez G.R."/>
            <person name="Eichler E.E."/>
            <person name="Chen L."/>
            <person name="Cheng Z."/>
            <person name="Deakin J.E."/>
            <person name="Alsop A."/>
            <person name="Thompson K."/>
            <person name="Kirby P."/>
            <person name="Papenfuss A.T."/>
            <person name="Wakefield M.J."/>
            <person name="Olender T."/>
            <person name="Lancet D."/>
            <person name="Huttley G.A."/>
            <person name="Smit A.F."/>
            <person name="Pask A."/>
            <person name="Temple-Smith P."/>
            <person name="Batzer M.A."/>
            <person name="Walker J.A."/>
            <person name="Konkel M.K."/>
            <person name="Harris R.S."/>
            <person name="Whittington C.M."/>
            <person name="Wong E.S."/>
            <person name="Gemmell N.J."/>
            <person name="Buschiazzo E."/>
            <person name="Vargas Jentzsch I.M."/>
            <person name="Merkel A."/>
            <person name="Schmitz J."/>
            <person name="Zemann A."/>
            <person name="Churakov G."/>
            <person name="Kriegs J.O."/>
            <person name="Brosius J."/>
            <person name="Murchison E.P."/>
            <person name="Sachidanandam R."/>
            <person name="Smith C."/>
            <person name="Hannon G.J."/>
            <person name="Tsend-Ayush E."/>
            <person name="McMillan D."/>
            <person name="Attenborough R."/>
            <person name="Rens W."/>
            <person name="Ferguson-Smith M."/>
            <person name="Lefevre C.M."/>
            <person name="Sharp J.A."/>
            <person name="Nicholas K.R."/>
            <person name="Ray D.A."/>
            <person name="Kube M."/>
            <person name="Reinhardt R."/>
            <person name="Pringle T.H."/>
            <person name="Taylor J."/>
            <person name="Jones R.C."/>
            <person name="Nixon B."/>
            <person name="Dacheux J.L."/>
            <person name="Niwa H."/>
            <person name="Sekita Y."/>
            <person name="Huang X."/>
            <person name="Stark A."/>
            <person name="Kheradpour P."/>
            <person name="Kellis M."/>
            <person name="Flicek P."/>
            <person name="Chen Y."/>
            <person name="Webber C."/>
            <person name="Hardison R."/>
            <person name="Nelson J."/>
            <person name="Hallsworth-Pepin K."/>
            <person name="Delehaunty K."/>
            <person name="Markovic C."/>
            <person name="Minx P."/>
            <person name="Feng Y."/>
            <person name="Kremitzki C."/>
            <person name="Mitreva M."/>
            <person name="Glasscock J."/>
            <person name="Wylie T."/>
            <person name="Wohldmann P."/>
            <person name="Thiru P."/>
            <person name="Nhan M.N."/>
            <person name="Pohl C.S."/>
            <person name="Smith S.M."/>
            <person name="Hou S."/>
            <person name="Nefedov M."/>
            <person name="de Jong P.J."/>
            <person name="Renfree M.B."/>
            <person name="Mardis E.R."/>
            <person name="Wilson R.K."/>
        </authorList>
    </citation>
    <scope>NUCLEOTIDE SEQUENCE [LARGE SCALE GENOMIC DNA]</scope>
    <source>
        <strain evidence="6 7">Glennie</strain>
    </source>
</reference>
<dbReference type="Pfam" id="PF03447">
    <property type="entry name" value="NAD_binding_3"/>
    <property type="match status" value="1"/>
</dbReference>
<dbReference type="InterPro" id="IPR002811">
    <property type="entry name" value="Asp_DH"/>
</dbReference>
<evidence type="ECO:0000259" key="4">
    <source>
        <dbReference type="Pfam" id="PF01958"/>
    </source>
</evidence>
<proteinExistence type="inferred from homology"/>
<reference evidence="6" key="3">
    <citation type="submission" date="2025-09" db="UniProtKB">
        <authorList>
            <consortium name="Ensembl"/>
        </authorList>
    </citation>
    <scope>IDENTIFICATION</scope>
    <source>
        <strain evidence="6">Glennie</strain>
    </source>
</reference>
<dbReference type="InterPro" id="IPR005106">
    <property type="entry name" value="Asp/hSer_DH_NAD-bd"/>
</dbReference>
<dbReference type="GeneTree" id="ENSGT00390000004452"/>
<dbReference type="Pfam" id="PF01958">
    <property type="entry name" value="Asp_DH_C"/>
    <property type="match status" value="1"/>
</dbReference>
<evidence type="ECO:0000256" key="3">
    <source>
        <dbReference type="SAM" id="MobiDB-lite"/>
    </source>
</evidence>
<keyword evidence="7" id="KW-1185">Reference proteome</keyword>
<sequence>MSRAGGPGTPTRVGVAGFGRLGQYLVQRLLSEGPALGLELVFVWNRDPRRLGGAVPPALQLLDLATFAERCPHLVVEVAHPHVARDFGPQILNSSDLMVGSPSAFADQDTERSLREASRRGGHTVFVPRGALWGAEDIRRLDQAGGLQSLRVTMATHPDGFRLEGPLAAHGLGRRWVLYEGPVRGLCPSAPRNSNTMAAACLSAPGLGFDRVIGRLVADTSLVDQHVVEVEVTGPPGPGGRSFSVRTRRENPADPGAVTGSATLGAFWTSLLDERQLCPIAVRPSLLPQFFFSF</sequence>
<dbReference type="InterPro" id="IPR036291">
    <property type="entry name" value="NAD(P)-bd_dom_sf"/>
</dbReference>
<dbReference type="SUPFAM" id="SSF51735">
    <property type="entry name" value="NAD(P)-binding Rossmann-fold domains"/>
    <property type="match status" value="1"/>
</dbReference>
<dbReference type="PANTHER" id="PTHR31873:SF6">
    <property type="entry name" value="ASPARTATE DEHYDROGENASE DOMAIN-CONTAINING PROTEIN"/>
    <property type="match status" value="1"/>
</dbReference>
<protein>
    <recommendedName>
        <fullName evidence="2">Aspartate dehydrogenase domain-containing protein</fullName>
    </recommendedName>
</protein>
<dbReference type="Ensembl" id="ENSOANT00000074589.1">
    <property type="protein sequence ID" value="ENSOANP00000046249.1"/>
    <property type="gene ID" value="ENSOANG00000048746.1"/>
</dbReference>
<feature type="domain" description="Aspartate/homoserine dehydrogenase NAD-binding" evidence="5">
    <location>
        <begin position="17"/>
        <end position="128"/>
    </location>
</feature>
<organism evidence="6 7">
    <name type="scientific">Ornithorhynchus anatinus</name>
    <name type="common">Duckbill platypus</name>
    <dbReference type="NCBI Taxonomy" id="9258"/>
    <lineage>
        <taxon>Eukaryota</taxon>
        <taxon>Metazoa</taxon>
        <taxon>Chordata</taxon>
        <taxon>Craniata</taxon>
        <taxon>Vertebrata</taxon>
        <taxon>Euteleostomi</taxon>
        <taxon>Mammalia</taxon>
        <taxon>Monotremata</taxon>
        <taxon>Ornithorhynchidae</taxon>
        <taxon>Ornithorhynchus</taxon>
    </lineage>
</organism>
<dbReference type="GO" id="GO:0050661">
    <property type="term" value="F:NADP binding"/>
    <property type="evidence" value="ECO:0007669"/>
    <property type="project" value="InterPro"/>
</dbReference>
<evidence type="ECO:0000259" key="5">
    <source>
        <dbReference type="Pfam" id="PF03447"/>
    </source>
</evidence>
<name>A0A6I8P164_ORNAN</name>
<comment type="similarity">
    <text evidence="1">Belongs to the L-aspartate dehydrogenase family.</text>
</comment>
<dbReference type="GO" id="GO:0033735">
    <property type="term" value="F:aspartate dehydrogenase [NAD(P)+] activity"/>
    <property type="evidence" value="ECO:0007669"/>
    <property type="project" value="InterPro"/>
</dbReference>
<dbReference type="Proteomes" id="UP000002279">
    <property type="component" value="Chromosome 10"/>
</dbReference>
<dbReference type="SUPFAM" id="SSF55347">
    <property type="entry name" value="Glyceraldehyde-3-phosphate dehydrogenase-like, C-terminal domain"/>
    <property type="match status" value="1"/>
</dbReference>
<evidence type="ECO:0000256" key="1">
    <source>
        <dbReference type="ARBA" id="ARBA00008331"/>
    </source>
</evidence>
<gene>
    <name evidence="6" type="primary">ASPDH</name>
</gene>
<reference evidence="6" key="2">
    <citation type="submission" date="2025-08" db="UniProtKB">
        <authorList>
            <consortium name="Ensembl"/>
        </authorList>
    </citation>
    <scope>IDENTIFICATION</scope>
    <source>
        <strain evidence="6">Glennie</strain>
    </source>
</reference>
<dbReference type="Gene3D" id="3.40.50.720">
    <property type="entry name" value="NAD(P)-binding Rossmann-like Domain"/>
    <property type="match status" value="1"/>
</dbReference>
<evidence type="ECO:0000313" key="6">
    <source>
        <dbReference type="Ensembl" id="ENSOANP00000046249.1"/>
    </source>
</evidence>
<dbReference type="PANTHER" id="PTHR31873">
    <property type="entry name" value="L-ASPARTATE DEHYDROGENASE-RELATED"/>
    <property type="match status" value="1"/>
</dbReference>
<evidence type="ECO:0000256" key="2">
    <source>
        <dbReference type="ARBA" id="ARBA00020169"/>
    </source>
</evidence>
<feature type="region of interest" description="Disordered" evidence="3">
    <location>
        <begin position="233"/>
        <end position="256"/>
    </location>
</feature>
<dbReference type="InterPro" id="IPR011182">
    <property type="entry name" value="L-Asp_DH"/>
</dbReference>
<dbReference type="PIRSF" id="PIRSF005227">
    <property type="entry name" value="Asp_dh_NAD_syn"/>
    <property type="match status" value="1"/>
</dbReference>
<dbReference type="Gene3D" id="3.30.360.10">
    <property type="entry name" value="Dihydrodipicolinate Reductase, domain 2"/>
    <property type="match status" value="1"/>
</dbReference>
<dbReference type="Bgee" id="ENSOANG00000048746">
    <property type="expression patterns" value="Expressed in liver and 3 other cell types or tissues"/>
</dbReference>
<accession>A0A6I8P164</accession>
<evidence type="ECO:0000313" key="7">
    <source>
        <dbReference type="Proteomes" id="UP000002279"/>
    </source>
</evidence>
<dbReference type="FunCoup" id="A0A6I8P164">
    <property type="interactions" value="158"/>
</dbReference>
<feature type="domain" description="Aspartate dehydrogenase" evidence="4">
    <location>
        <begin position="175"/>
        <end position="263"/>
    </location>
</feature>